<evidence type="ECO:0000313" key="3">
    <source>
        <dbReference type="Proteomes" id="UP001153076"/>
    </source>
</evidence>
<feature type="region of interest" description="Disordered" evidence="1">
    <location>
        <begin position="158"/>
        <end position="193"/>
    </location>
</feature>
<organism evidence="2 3">
    <name type="scientific">Carnegiea gigantea</name>
    <dbReference type="NCBI Taxonomy" id="171969"/>
    <lineage>
        <taxon>Eukaryota</taxon>
        <taxon>Viridiplantae</taxon>
        <taxon>Streptophyta</taxon>
        <taxon>Embryophyta</taxon>
        <taxon>Tracheophyta</taxon>
        <taxon>Spermatophyta</taxon>
        <taxon>Magnoliopsida</taxon>
        <taxon>eudicotyledons</taxon>
        <taxon>Gunneridae</taxon>
        <taxon>Pentapetalae</taxon>
        <taxon>Caryophyllales</taxon>
        <taxon>Cactineae</taxon>
        <taxon>Cactaceae</taxon>
        <taxon>Cactoideae</taxon>
        <taxon>Echinocereeae</taxon>
        <taxon>Carnegiea</taxon>
    </lineage>
</organism>
<proteinExistence type="predicted"/>
<accession>A0A9Q1QB02</accession>
<dbReference type="EMBL" id="JAKOGI010000449">
    <property type="protein sequence ID" value="KAJ8434806.1"/>
    <property type="molecule type" value="Genomic_DNA"/>
</dbReference>
<dbReference type="Proteomes" id="UP001153076">
    <property type="component" value="Unassembled WGS sequence"/>
</dbReference>
<comment type="caution">
    <text evidence="2">The sequence shown here is derived from an EMBL/GenBank/DDBJ whole genome shotgun (WGS) entry which is preliminary data.</text>
</comment>
<name>A0A9Q1QB02_9CARY</name>
<dbReference type="AlphaFoldDB" id="A0A9Q1QB02"/>
<keyword evidence="3" id="KW-1185">Reference proteome</keyword>
<protein>
    <submittedName>
        <fullName evidence="2">Uncharacterized protein</fullName>
    </submittedName>
</protein>
<feature type="compositionally biased region" description="Basic residues" evidence="1">
    <location>
        <begin position="167"/>
        <end position="181"/>
    </location>
</feature>
<evidence type="ECO:0000313" key="2">
    <source>
        <dbReference type="EMBL" id="KAJ8434806.1"/>
    </source>
</evidence>
<sequence>MVDDLKNFMSTMTNAITRQVSESVRRAIEVANSARPLPHFDCLLAYEGEPSHRPEQIPSPRYTERGPKRSALYEAARSTHGNGTHRPPHAGGNCQINDCFHTLMPRSIASSTNRADTPRLNVKSLRKPFTNWSKNLEVDFLVVDMPTVYNVIQGRPTLHKQQATAKKTTRKKKGVTHQALHHPHDPPPQKLRPQYPGGRLPRPLHPRLALTRRGDKLHFLEVTTFIFGPLMLIHVAETALSAPAAASASAFANASSSWHCKLFLPASQASRSAFNFFQRRWCRVISPSNLRHSAAALTPRANASAMATSSSVTFGGSEAPGGTMSWTSENLAAGSAFMKLVITGNCRQLGERHLRFWEGRFLPESHGCDPQMTGFPIAEGQIVRLPLPPPEKGRMPRLLPAQNEGVPVKKNNLVSKIQRSRERGTNKLYLLGLLNDEALPLLFSPALGIGCHLFWSGVPDLEDRQPCPHLLCIKQKRSQPIQRLPITRLALPPLGALHGLNCLSHKLGDGLRLVVLTYVTLEVTGHLSLFSRGLPKRSGTSPQPDSRRTKRKSYFQCLTFDFFSMAVMKPGLLLKQYHPKSPVSLGALWTVCMMLNARVEQVRLHSLQVTMKEQTLRHDDFFNHRMKRKSKTIVKSRVINDNLFCGRLIYCGIRLGDHEGARPFLLSTDLPRADGPSGDEELVDAPSEDELLDELSEEELEEAPPEVELELVKATSAPGLDEDGAEQGLPCVPPASSSSGDLMWICHLQLWAEDTRGRGVLAAGPRGSVRFKKRHRIGNLFGFPTFILSGDAGHHPTIDKGREARELRVPALHSRADQPFRNVPTG</sequence>
<reference evidence="2" key="1">
    <citation type="submission" date="2022-04" db="EMBL/GenBank/DDBJ databases">
        <title>Carnegiea gigantea Genome sequencing and assembly v2.</title>
        <authorList>
            <person name="Copetti D."/>
            <person name="Sanderson M.J."/>
            <person name="Burquez A."/>
            <person name="Wojciechowski M.F."/>
        </authorList>
    </citation>
    <scope>NUCLEOTIDE SEQUENCE</scope>
    <source>
        <strain evidence="2">SGP5-SGP5p</strain>
        <tissue evidence="2">Aerial part</tissue>
    </source>
</reference>
<gene>
    <name evidence="2" type="ORF">Cgig2_033528</name>
</gene>
<evidence type="ECO:0000256" key="1">
    <source>
        <dbReference type="SAM" id="MobiDB-lite"/>
    </source>
</evidence>